<dbReference type="PANTHER" id="PTHR36512:SF3">
    <property type="entry name" value="BLR5678 PROTEIN"/>
    <property type="match status" value="1"/>
</dbReference>
<keyword evidence="3" id="KW-0812">Transmembrane</keyword>
<feature type="region of interest" description="Disordered" evidence="2">
    <location>
        <begin position="377"/>
        <end position="401"/>
    </location>
</feature>
<dbReference type="OrthoDB" id="9808347at2"/>
<feature type="chain" id="PRO_5022751367" evidence="4">
    <location>
        <begin position="28"/>
        <end position="433"/>
    </location>
</feature>
<dbReference type="GO" id="GO:0004177">
    <property type="term" value="F:aminopeptidase activity"/>
    <property type="evidence" value="ECO:0007669"/>
    <property type="project" value="TreeGrafter"/>
</dbReference>
<dbReference type="InterPro" id="IPR005321">
    <property type="entry name" value="Peptidase_S58_DmpA"/>
</dbReference>
<feature type="compositionally biased region" description="Polar residues" evidence="2">
    <location>
        <begin position="384"/>
        <end position="395"/>
    </location>
</feature>
<evidence type="ECO:0000313" key="5">
    <source>
        <dbReference type="EMBL" id="TMR00608.1"/>
    </source>
</evidence>
<evidence type="ECO:0000256" key="4">
    <source>
        <dbReference type="SAM" id="SignalP"/>
    </source>
</evidence>
<accession>A0A5C4JBM5</accession>
<keyword evidence="3" id="KW-1133">Transmembrane helix</keyword>
<sequence>MKHRGTLGGLITAALALGVMTPAPVYADEKGRTGPNNAITDVPGVTVGHYTDTTNVTGTTALILPDGALAGADVRGGAPGTVNTDALQPVALQPDVHGLFLSGGSWMGLSPYAGVVQYLRERGLGSQFGGQAVPAVGGAIVFDLGQGADTKQKLEKTPDFEFGYRAAKAAKSGPVAQGSVGAGTGTGTPGPTTRMKGGVGTASVDLGNGLYVGALVVLNSGGRVWSESQGCELYALYMELQNEFGDTKRPTKCTTAAPALDEDDGKLDKNTTIGVVATNAKLTSPQLQKMAQVAHDGLARAIRPAHTMGDGDAIFSLSTRKADAPDGARFGAILDAAASAFSRGVVHATLRATPLAGRQTYCQVFTGACTGGLTTHGAAAPGTPNDQAPPTQPASDTHPLITGPMALPGAILASAAAFVMLRRRTWRLRPSST</sequence>
<feature type="transmembrane region" description="Helical" evidence="3">
    <location>
        <begin position="400"/>
        <end position="421"/>
    </location>
</feature>
<evidence type="ECO:0000256" key="1">
    <source>
        <dbReference type="ARBA" id="ARBA00007068"/>
    </source>
</evidence>
<dbReference type="Proteomes" id="UP000309174">
    <property type="component" value="Unassembled WGS sequence"/>
</dbReference>
<dbReference type="PANTHER" id="PTHR36512">
    <property type="entry name" value="D-AMINOPEPTIDASE"/>
    <property type="match status" value="1"/>
</dbReference>
<feature type="region of interest" description="Disordered" evidence="2">
    <location>
        <begin position="175"/>
        <end position="194"/>
    </location>
</feature>
<dbReference type="SUPFAM" id="SSF56266">
    <property type="entry name" value="DmpA/ArgJ-like"/>
    <property type="match status" value="1"/>
</dbReference>
<keyword evidence="6" id="KW-1185">Reference proteome</keyword>
<dbReference type="AlphaFoldDB" id="A0A5C4JBM5"/>
<protein>
    <submittedName>
        <fullName evidence="5">P1 family peptidase</fullName>
    </submittedName>
</protein>
<dbReference type="CDD" id="cd02252">
    <property type="entry name" value="nylC_like"/>
    <property type="match status" value="1"/>
</dbReference>
<keyword evidence="3" id="KW-0472">Membrane</keyword>
<dbReference type="RefSeq" id="WP_138645976.1">
    <property type="nucleotide sequence ID" value="NZ_VCKW01000073.1"/>
</dbReference>
<keyword evidence="4" id="KW-0732">Signal</keyword>
<evidence type="ECO:0000256" key="3">
    <source>
        <dbReference type="SAM" id="Phobius"/>
    </source>
</evidence>
<feature type="signal peptide" evidence="4">
    <location>
        <begin position="1"/>
        <end position="27"/>
    </location>
</feature>
<dbReference type="Gene3D" id="3.60.70.12">
    <property type="entry name" value="L-amino peptidase D-ALA esterase/amidase"/>
    <property type="match status" value="1"/>
</dbReference>
<organism evidence="5 6">
    <name type="scientific">Actinomadura soli</name>
    <dbReference type="NCBI Taxonomy" id="2508997"/>
    <lineage>
        <taxon>Bacteria</taxon>
        <taxon>Bacillati</taxon>
        <taxon>Actinomycetota</taxon>
        <taxon>Actinomycetes</taxon>
        <taxon>Streptosporangiales</taxon>
        <taxon>Thermomonosporaceae</taxon>
        <taxon>Actinomadura</taxon>
    </lineage>
</organism>
<gene>
    <name evidence="5" type="ORF">ETD83_16285</name>
</gene>
<dbReference type="InterPro" id="IPR016117">
    <property type="entry name" value="ArgJ-like_dom_sf"/>
</dbReference>
<evidence type="ECO:0000256" key="2">
    <source>
        <dbReference type="SAM" id="MobiDB-lite"/>
    </source>
</evidence>
<evidence type="ECO:0000313" key="6">
    <source>
        <dbReference type="Proteomes" id="UP000309174"/>
    </source>
</evidence>
<dbReference type="Pfam" id="PF03576">
    <property type="entry name" value="Peptidase_S58"/>
    <property type="match status" value="1"/>
</dbReference>
<proteinExistence type="inferred from homology"/>
<comment type="similarity">
    <text evidence="1">Belongs to the peptidase S58 family.</text>
</comment>
<reference evidence="5 6" key="1">
    <citation type="submission" date="2019-05" db="EMBL/GenBank/DDBJ databases">
        <title>Draft genome sequence of Actinomadura sp. 14C53.</title>
        <authorList>
            <person name="Saricaoglu S."/>
            <person name="Isik K."/>
        </authorList>
    </citation>
    <scope>NUCLEOTIDE SEQUENCE [LARGE SCALE GENOMIC DNA]</scope>
    <source>
        <strain evidence="5 6">14C53</strain>
    </source>
</reference>
<dbReference type="EMBL" id="VCKW01000073">
    <property type="protein sequence ID" value="TMR00608.1"/>
    <property type="molecule type" value="Genomic_DNA"/>
</dbReference>
<comment type="caution">
    <text evidence="5">The sequence shown here is derived from an EMBL/GenBank/DDBJ whole genome shotgun (WGS) entry which is preliminary data.</text>
</comment>
<name>A0A5C4JBM5_9ACTN</name>